<dbReference type="EMBL" id="CCMZ01000029">
    <property type="protein sequence ID" value="CDX21295.1"/>
    <property type="molecule type" value="Genomic_DNA"/>
</dbReference>
<organism evidence="1 2">
    <name type="scientific">Mesorhizobium plurifarium</name>
    <dbReference type="NCBI Taxonomy" id="69974"/>
    <lineage>
        <taxon>Bacteria</taxon>
        <taxon>Pseudomonadati</taxon>
        <taxon>Pseudomonadota</taxon>
        <taxon>Alphaproteobacteria</taxon>
        <taxon>Hyphomicrobiales</taxon>
        <taxon>Phyllobacteriaceae</taxon>
        <taxon>Mesorhizobium</taxon>
    </lineage>
</organism>
<evidence type="ECO:0000313" key="2">
    <source>
        <dbReference type="Proteomes" id="UP000045285"/>
    </source>
</evidence>
<protein>
    <submittedName>
        <fullName evidence="1">Uncharacterized protein</fullName>
    </submittedName>
</protein>
<proteinExistence type="predicted"/>
<name>A0A090E2L4_MESPL</name>
<evidence type="ECO:0000313" key="1">
    <source>
        <dbReference type="EMBL" id="CDX21295.1"/>
    </source>
</evidence>
<accession>A0A090E2L4</accession>
<dbReference type="Proteomes" id="UP000045285">
    <property type="component" value="Unassembled WGS sequence"/>
</dbReference>
<gene>
    <name evidence="1" type="ORF">MPL3356_350038</name>
</gene>
<dbReference type="AlphaFoldDB" id="A0A090E2L4"/>
<sequence>MSSFVILAFLLLALGRVGVVAVGVGVADLPVGPMDHHLALLVDGDVAGGVDSAGLGGMQRRGSLIAGTENGPLAIAGYHMLIFAHFNLHLVECIYNIVKINLTDGCVNSLIMVLWCIIRRRVTTGRAAMIHGEWLNGRIGGKT</sequence>
<keyword evidence="2" id="KW-1185">Reference proteome</keyword>
<reference evidence="2" key="1">
    <citation type="submission" date="2014-08" db="EMBL/GenBank/DDBJ databases">
        <authorList>
            <person name="Moulin L."/>
        </authorList>
    </citation>
    <scope>NUCLEOTIDE SEQUENCE [LARGE SCALE GENOMIC DNA]</scope>
</reference>